<dbReference type="InterPro" id="IPR008965">
    <property type="entry name" value="CBM2/CBM3_carb-bd_dom_sf"/>
</dbReference>
<dbReference type="STRING" id="398512.Bccel_1881"/>
<proteinExistence type="predicted"/>
<accession>A0A0L6JLB2</accession>
<dbReference type="GO" id="GO:0005576">
    <property type="term" value="C:extracellular region"/>
    <property type="evidence" value="ECO:0007669"/>
    <property type="project" value="UniProtKB-SubCell"/>
</dbReference>
<comment type="caution">
    <text evidence="7">The sequence shown here is derived from an EMBL/GenBank/DDBJ whole genome shotgun (WGS) entry which is preliminary data.</text>
</comment>
<keyword evidence="3" id="KW-0677">Repeat</keyword>
<dbReference type="AlphaFoldDB" id="A0A0L6JLB2"/>
<dbReference type="RefSeq" id="WP_036938069.1">
    <property type="nucleotide sequence ID" value="NZ_JQKC01000006.1"/>
</dbReference>
<dbReference type="InterPro" id="IPR012854">
    <property type="entry name" value="Cu_amine_oxidase-like_N"/>
</dbReference>
<evidence type="ECO:0000313" key="7">
    <source>
        <dbReference type="EMBL" id="KNY26616.1"/>
    </source>
</evidence>
<dbReference type="eggNOG" id="COG0614">
    <property type="taxonomic scope" value="Bacteria"/>
</dbReference>
<dbReference type="GO" id="GO:0000272">
    <property type="term" value="P:polysaccharide catabolic process"/>
    <property type="evidence" value="ECO:0007669"/>
    <property type="project" value="InterPro"/>
</dbReference>
<evidence type="ECO:0000256" key="4">
    <source>
        <dbReference type="SAM" id="SignalP"/>
    </source>
</evidence>
<dbReference type="Proteomes" id="UP000036923">
    <property type="component" value="Unassembled WGS sequence"/>
</dbReference>
<dbReference type="InterPro" id="IPR002102">
    <property type="entry name" value="Cohesin_dom"/>
</dbReference>
<evidence type="ECO:0000313" key="8">
    <source>
        <dbReference type="Proteomes" id="UP000036923"/>
    </source>
</evidence>
<sequence precursor="true">MKKITSIFLVFAILSLSLMSFSASSQITVFVDGDKLDFKDAEPFIEGGRTLVPFRAIAEALGAEVGWDASTKTVTIIKGDSKDTTAVTDDVYASNAPDGSKNIKIIIGEKNAEVNGNKVQLDVPAKIATGRTYVPLRFVSEAMEMGVNWDAKTKKITIDTPEVYITLDKNNAEVGDIVKATVNIKNFYGFAGFQVNLKYDPEVIQPIDTASNAAFTDTSLPDEGTLLKGKFSPTAMANNDVANGTLTYGSAYINMEAYKKSGKSESTGSVAVFNFKVLKKQQTTLNFQNSSAMTNAKNGTMLFNWDGTSLTNYKVKGAAELNK</sequence>
<dbReference type="EMBL" id="LGTC01000001">
    <property type="protein sequence ID" value="KNY26616.1"/>
    <property type="molecule type" value="Genomic_DNA"/>
</dbReference>
<name>A0A0L6JLB2_9FIRM</name>
<organism evidence="7 8">
    <name type="scientific">Pseudobacteroides cellulosolvens ATCC 35603 = DSM 2933</name>
    <dbReference type="NCBI Taxonomy" id="398512"/>
    <lineage>
        <taxon>Bacteria</taxon>
        <taxon>Bacillati</taxon>
        <taxon>Bacillota</taxon>
        <taxon>Clostridia</taxon>
        <taxon>Eubacteriales</taxon>
        <taxon>Oscillospiraceae</taxon>
        <taxon>Pseudobacteroides</taxon>
    </lineage>
</organism>
<evidence type="ECO:0000256" key="2">
    <source>
        <dbReference type="ARBA" id="ARBA00022525"/>
    </source>
</evidence>
<gene>
    <name evidence="7" type="ORF">Bccel_1881</name>
</gene>
<dbReference type="GO" id="GO:0030246">
    <property type="term" value="F:carbohydrate binding"/>
    <property type="evidence" value="ECO:0007669"/>
    <property type="project" value="InterPro"/>
</dbReference>
<keyword evidence="4" id="KW-0732">Signal</keyword>
<feature type="domain" description="Cohesin" evidence="5">
    <location>
        <begin position="165"/>
        <end position="297"/>
    </location>
</feature>
<dbReference type="Gene3D" id="2.60.40.680">
    <property type="match status" value="1"/>
</dbReference>
<evidence type="ECO:0000256" key="3">
    <source>
        <dbReference type="ARBA" id="ARBA00022737"/>
    </source>
</evidence>
<reference evidence="8" key="1">
    <citation type="submission" date="2015-07" db="EMBL/GenBank/DDBJ databases">
        <title>Near-Complete Genome Sequence of the Cellulolytic Bacterium Bacteroides (Pseudobacteroides) cellulosolvens ATCC 35603.</title>
        <authorList>
            <person name="Dassa B."/>
            <person name="Utturkar S.M."/>
            <person name="Klingeman D.M."/>
            <person name="Hurt R.A."/>
            <person name="Keller M."/>
            <person name="Xu J."/>
            <person name="Reddy Y.H.K."/>
            <person name="Borovok I."/>
            <person name="Grinberg I.R."/>
            <person name="Lamed R."/>
            <person name="Zhivin O."/>
            <person name="Bayer E.A."/>
            <person name="Brown S.D."/>
        </authorList>
    </citation>
    <scope>NUCLEOTIDE SEQUENCE [LARGE SCALE GENOMIC DNA]</scope>
    <source>
        <strain evidence="8">DSM 2933</strain>
    </source>
</reference>
<dbReference type="InterPro" id="IPR036582">
    <property type="entry name" value="Mao_N_sf"/>
</dbReference>
<dbReference type="SUPFAM" id="SSF55383">
    <property type="entry name" value="Copper amine oxidase, domain N"/>
    <property type="match status" value="1"/>
</dbReference>
<dbReference type="SUPFAM" id="SSF49384">
    <property type="entry name" value="Carbohydrate-binding domain"/>
    <property type="match status" value="1"/>
</dbReference>
<feature type="signal peptide" evidence="4">
    <location>
        <begin position="1"/>
        <end position="25"/>
    </location>
</feature>
<feature type="domain" description="Copper amine oxidase-like N-terminal" evidence="6">
    <location>
        <begin position="31"/>
        <end position="158"/>
    </location>
</feature>
<dbReference type="Gene3D" id="3.30.457.10">
    <property type="entry name" value="Copper amine oxidase-like, N-terminal domain"/>
    <property type="match status" value="1"/>
</dbReference>
<comment type="subcellular location">
    <subcellularLocation>
        <location evidence="1">Secreted</location>
    </subcellularLocation>
</comment>
<keyword evidence="2" id="KW-0964">Secreted</keyword>
<dbReference type="OrthoDB" id="2379109at2"/>
<dbReference type="Pfam" id="PF07833">
    <property type="entry name" value="Cu_amine_oxidN1"/>
    <property type="match status" value="1"/>
</dbReference>
<keyword evidence="8" id="KW-1185">Reference proteome</keyword>
<evidence type="ECO:0000256" key="1">
    <source>
        <dbReference type="ARBA" id="ARBA00004613"/>
    </source>
</evidence>
<protein>
    <submittedName>
        <fullName evidence="7">Copper amine oxidase-like domain-containing protein</fullName>
    </submittedName>
</protein>
<dbReference type="Pfam" id="PF00963">
    <property type="entry name" value="Cohesin"/>
    <property type="match status" value="1"/>
</dbReference>
<evidence type="ECO:0000259" key="5">
    <source>
        <dbReference type="Pfam" id="PF00963"/>
    </source>
</evidence>
<feature type="chain" id="PRO_5038544705" evidence="4">
    <location>
        <begin position="26"/>
        <end position="323"/>
    </location>
</feature>
<dbReference type="CDD" id="cd08547">
    <property type="entry name" value="Type_II_cohesin"/>
    <property type="match status" value="1"/>
</dbReference>
<evidence type="ECO:0000259" key="6">
    <source>
        <dbReference type="Pfam" id="PF07833"/>
    </source>
</evidence>